<dbReference type="RefSeq" id="WP_258417984.1">
    <property type="nucleotide sequence ID" value="NZ_JAPTNG010000015.1"/>
</dbReference>
<sequence>MKRRAITNESKKTLAGPLHLAPSSSIIVMEIPAYVKTKAICHMNDKPLLL</sequence>
<reference evidence="1" key="1">
    <citation type="submission" date="2022-09" db="EMBL/GenBank/DDBJ databases">
        <title>Genome analysis and characterization of larvicidal activity of Brevibacillus strains.</title>
        <authorList>
            <person name="Patrusheva E.V."/>
            <person name="Izotova A.O."/>
            <person name="Toshchakov S.V."/>
            <person name="Sineoky S.P."/>
        </authorList>
    </citation>
    <scope>NUCLEOTIDE SEQUENCE</scope>
    <source>
        <strain evidence="1">VKPM_B-13244</strain>
    </source>
</reference>
<evidence type="ECO:0000313" key="2">
    <source>
        <dbReference type="Proteomes" id="UP001067708"/>
    </source>
</evidence>
<gene>
    <name evidence="1" type="ORF">O0535_17970</name>
</gene>
<dbReference type="Proteomes" id="UP001067708">
    <property type="component" value="Unassembled WGS sequence"/>
</dbReference>
<comment type="caution">
    <text evidence="1">The sequence shown here is derived from an EMBL/GenBank/DDBJ whole genome shotgun (WGS) entry which is preliminary data.</text>
</comment>
<name>A0ABT4I1A3_9BACL</name>
<proteinExistence type="predicted"/>
<dbReference type="EMBL" id="JAPTNG010000015">
    <property type="protein sequence ID" value="MCZ0832623.1"/>
    <property type="molecule type" value="Genomic_DNA"/>
</dbReference>
<accession>A0ABT4I1A3</accession>
<evidence type="ECO:0000313" key="1">
    <source>
        <dbReference type="EMBL" id="MCZ0832623.1"/>
    </source>
</evidence>
<keyword evidence="2" id="KW-1185">Reference proteome</keyword>
<protein>
    <submittedName>
        <fullName evidence="1">Uncharacterized protein</fullName>
    </submittedName>
</protein>
<organism evidence="1 2">
    <name type="scientific">Brevibacillus halotolerans</name>
    <dbReference type="NCBI Taxonomy" id="1507437"/>
    <lineage>
        <taxon>Bacteria</taxon>
        <taxon>Bacillati</taxon>
        <taxon>Bacillota</taxon>
        <taxon>Bacilli</taxon>
        <taxon>Bacillales</taxon>
        <taxon>Paenibacillaceae</taxon>
        <taxon>Brevibacillus</taxon>
    </lineage>
</organism>